<proteinExistence type="predicted"/>
<accession>A0A8S1PPM2</accession>
<dbReference type="Proteomes" id="UP000692954">
    <property type="component" value="Unassembled WGS sequence"/>
</dbReference>
<name>A0A8S1PPM2_9CILI</name>
<organism evidence="1 2">
    <name type="scientific">Paramecium sonneborni</name>
    <dbReference type="NCBI Taxonomy" id="65129"/>
    <lineage>
        <taxon>Eukaryota</taxon>
        <taxon>Sar</taxon>
        <taxon>Alveolata</taxon>
        <taxon>Ciliophora</taxon>
        <taxon>Intramacronucleata</taxon>
        <taxon>Oligohymenophorea</taxon>
        <taxon>Peniculida</taxon>
        <taxon>Parameciidae</taxon>
        <taxon>Paramecium</taxon>
    </lineage>
</organism>
<reference evidence="1" key="1">
    <citation type="submission" date="2021-01" db="EMBL/GenBank/DDBJ databases">
        <authorList>
            <consortium name="Genoscope - CEA"/>
            <person name="William W."/>
        </authorList>
    </citation>
    <scope>NUCLEOTIDE SEQUENCE</scope>
</reference>
<keyword evidence="2" id="KW-1185">Reference proteome</keyword>
<dbReference type="EMBL" id="CAJJDN010000083">
    <property type="protein sequence ID" value="CAD8104932.1"/>
    <property type="molecule type" value="Genomic_DNA"/>
</dbReference>
<evidence type="ECO:0008006" key="3">
    <source>
        <dbReference type="Google" id="ProtNLM"/>
    </source>
</evidence>
<dbReference type="OrthoDB" id="302049at2759"/>
<protein>
    <recommendedName>
        <fullName evidence="3">HTH myb-type domain-containing protein</fullName>
    </recommendedName>
</protein>
<sequence length="235" mass="27678">MNRDSLEKICNQATKFWKQQFIPSPKQDQDISTNVGSNILEQESIFELSAKKTEQYLFFDIERQNQKNEKIEQIFSEDLIKQQQQFEQENNYDAEISCSQCSDCSNKRRDKKKQKPRSFRSTKQRFTISEEAFIIEQSRKGTSFTDIASQIPGSTVNQVKHHLLKKLKICSKNTNLQGDSIAEIILKIQQLQQNENIDNAVKIQELRQHISSIENHLHQTKQMILYKYMILFQQQ</sequence>
<dbReference type="AlphaFoldDB" id="A0A8S1PPM2"/>
<evidence type="ECO:0000313" key="1">
    <source>
        <dbReference type="EMBL" id="CAD8104932.1"/>
    </source>
</evidence>
<evidence type="ECO:0000313" key="2">
    <source>
        <dbReference type="Proteomes" id="UP000692954"/>
    </source>
</evidence>
<comment type="caution">
    <text evidence="1">The sequence shown here is derived from an EMBL/GenBank/DDBJ whole genome shotgun (WGS) entry which is preliminary data.</text>
</comment>
<gene>
    <name evidence="1" type="ORF">PSON_ATCC_30995.1.T0830092</name>
</gene>